<protein>
    <submittedName>
        <fullName evidence="1">Uncharacterized protein</fullName>
    </submittedName>
</protein>
<name>A0ACC2TQH3_9FUNG</name>
<comment type="caution">
    <text evidence="1">The sequence shown here is derived from an EMBL/GenBank/DDBJ whole genome shotgun (WGS) entry which is preliminary data.</text>
</comment>
<gene>
    <name evidence="1" type="ORF">DSO57_1022976</name>
</gene>
<organism evidence="1 2">
    <name type="scientific">Entomophthora muscae</name>
    <dbReference type="NCBI Taxonomy" id="34485"/>
    <lineage>
        <taxon>Eukaryota</taxon>
        <taxon>Fungi</taxon>
        <taxon>Fungi incertae sedis</taxon>
        <taxon>Zoopagomycota</taxon>
        <taxon>Entomophthoromycotina</taxon>
        <taxon>Entomophthoromycetes</taxon>
        <taxon>Entomophthorales</taxon>
        <taxon>Entomophthoraceae</taxon>
        <taxon>Entomophthora</taxon>
    </lineage>
</organism>
<keyword evidence="2" id="KW-1185">Reference proteome</keyword>
<evidence type="ECO:0000313" key="1">
    <source>
        <dbReference type="EMBL" id="KAJ9076788.1"/>
    </source>
</evidence>
<accession>A0ACC2TQH3</accession>
<reference evidence="1" key="1">
    <citation type="submission" date="2022-04" db="EMBL/GenBank/DDBJ databases">
        <title>Genome of the entomopathogenic fungus Entomophthora muscae.</title>
        <authorList>
            <person name="Elya C."/>
            <person name="Lovett B.R."/>
            <person name="Lee E."/>
            <person name="Macias A.M."/>
            <person name="Hajek A.E."/>
            <person name="De Bivort B.L."/>
            <person name="Kasson M.T."/>
            <person name="De Fine Licht H.H."/>
            <person name="Stajich J.E."/>
        </authorList>
    </citation>
    <scope>NUCLEOTIDE SEQUENCE</scope>
    <source>
        <strain evidence="1">Berkeley</strain>
    </source>
</reference>
<dbReference type="Proteomes" id="UP001165960">
    <property type="component" value="Unassembled WGS sequence"/>
</dbReference>
<evidence type="ECO:0000313" key="2">
    <source>
        <dbReference type="Proteomes" id="UP001165960"/>
    </source>
</evidence>
<proteinExistence type="predicted"/>
<sequence>MQFITVAIVTALAGASPIPQAAANKNGLGWAMAGKARQLRSGSRAADVKNVYANKNVLPLSLSEKSRKVRSGLRATRVRGAAKEKEGSLGKKQSLNESESSDSDSDSGDEPVNTPGNENGNAPGNEDVPVSENGNLNADGNGDEDDSDSEDDGGFDNVNLNTFGEDSEDSDDDDETFTNDNVEDNNNVNDANQGVLVEEEEDDDDSGSSSDEGDYYVKTDKEPSGKAYKSNSNYGDHSYKKTSHSGSGANDVDYIRSKGGRGYREKAYKNASGSKSLYRKGGDSDSDSDSDNSYPGYKRDLGYNDNPYSAVGGKSNSRGKVYYYYVNSKAGYSGTGDIKGTKGGRDYRSQTYNVIGVNKAFIPNVRARGDSYEKGLDSDHDKYSGYKAGPSDARQVYNGREKRVDPYNKGSGKGSKVNGESRSNAYSSGNKYDY</sequence>
<dbReference type="EMBL" id="QTSX02002247">
    <property type="protein sequence ID" value="KAJ9076788.1"/>
    <property type="molecule type" value="Genomic_DNA"/>
</dbReference>